<evidence type="ECO:0000256" key="3">
    <source>
        <dbReference type="SAM" id="SignalP"/>
    </source>
</evidence>
<gene>
    <name evidence="4" type="ORF">QO011_007254</name>
</gene>
<dbReference type="EMBL" id="JAUSVX010000021">
    <property type="protein sequence ID" value="MDQ0474214.1"/>
    <property type="molecule type" value="Genomic_DNA"/>
</dbReference>
<keyword evidence="2" id="KW-0812">Transmembrane</keyword>
<proteinExistence type="predicted"/>
<evidence type="ECO:0000256" key="2">
    <source>
        <dbReference type="SAM" id="Phobius"/>
    </source>
</evidence>
<keyword evidence="5" id="KW-1185">Reference proteome</keyword>
<feature type="compositionally biased region" description="Pro residues" evidence="1">
    <location>
        <begin position="313"/>
        <end position="328"/>
    </location>
</feature>
<keyword evidence="3" id="KW-0732">Signal</keyword>
<name>A0ABU0JIY3_9HYPH</name>
<evidence type="ECO:0000313" key="4">
    <source>
        <dbReference type="EMBL" id="MDQ0474214.1"/>
    </source>
</evidence>
<organism evidence="4 5">
    <name type="scientific">Labrys wisconsinensis</name>
    <dbReference type="NCBI Taxonomy" id="425677"/>
    <lineage>
        <taxon>Bacteria</taxon>
        <taxon>Pseudomonadati</taxon>
        <taxon>Pseudomonadota</taxon>
        <taxon>Alphaproteobacteria</taxon>
        <taxon>Hyphomicrobiales</taxon>
        <taxon>Xanthobacteraceae</taxon>
        <taxon>Labrys</taxon>
    </lineage>
</organism>
<evidence type="ECO:0000313" key="5">
    <source>
        <dbReference type="Proteomes" id="UP001242480"/>
    </source>
</evidence>
<feature type="transmembrane region" description="Helical" evidence="2">
    <location>
        <begin position="362"/>
        <end position="385"/>
    </location>
</feature>
<feature type="transmembrane region" description="Helical" evidence="2">
    <location>
        <begin position="332"/>
        <end position="355"/>
    </location>
</feature>
<accession>A0ABU0JIY3</accession>
<comment type="caution">
    <text evidence="4">The sequence shown here is derived from an EMBL/GenBank/DDBJ whole genome shotgun (WGS) entry which is preliminary data.</text>
</comment>
<feature type="chain" id="PRO_5045724033" description="CHASE2 domain-containing protein" evidence="3">
    <location>
        <begin position="34"/>
        <end position="556"/>
    </location>
</feature>
<reference evidence="4 5" key="1">
    <citation type="submission" date="2023-07" db="EMBL/GenBank/DDBJ databases">
        <title>Genomic Encyclopedia of Type Strains, Phase IV (KMG-IV): sequencing the most valuable type-strain genomes for metagenomic binning, comparative biology and taxonomic classification.</title>
        <authorList>
            <person name="Goeker M."/>
        </authorList>
    </citation>
    <scope>NUCLEOTIDE SEQUENCE [LARGE SCALE GENOMIC DNA]</scope>
    <source>
        <strain evidence="4 5">DSM 19619</strain>
    </source>
</reference>
<feature type="transmembrane region" description="Helical" evidence="2">
    <location>
        <begin position="397"/>
        <end position="417"/>
    </location>
</feature>
<feature type="signal peptide" evidence="3">
    <location>
        <begin position="1"/>
        <end position="33"/>
    </location>
</feature>
<evidence type="ECO:0000256" key="1">
    <source>
        <dbReference type="SAM" id="MobiDB-lite"/>
    </source>
</evidence>
<sequence length="556" mass="59278">MAPVRRAGPAVRGRLAGLWIAMLLALAPAAAPAAERYDPSAIADFRALAGGLASDGRPFATLRKLTDIRYDVEGLVTYDGETPFARAAEAAFRDIAEHCRACRITGVTAAPNFLVLRDLFLDISLRTWTQRVPFLQEDRDDILWRKTLGQPVLMSWDDLDAGKPAPWQRALVARSTVAIGGRPFRIVAFHQAALPDTTAASLTPATAELGPGQAWTYLALVQQSARGLPLAGDLFAELPEPMQRKVLYAAILRGMGFVADTPPAWSVMSFDNAMAEPGPRDWAALDLLADPRIRPTMSLDEAVAAIGDAPGPAAHPRPGPAPPPAPPPARDAGLAAALIMAVGVLIQLLPLALLLARQVYDFLACVLVGLVAGWTGALVQLLGLVLLTHARPDFQSLVWAGPCLVVVYALCMELYRFEMVRILVNRAFAAIAPPGGPSLYPTWLATVAVTLAVILATFGFVWPGNGIEAWALRSFWAERPAPWETVAGVFHPPESRLHLGRVLAYFDSLEACRAWGRRQAAAAGDADGAAGSHAQCLIGPTDPLSPGGSRRLADGS</sequence>
<feature type="transmembrane region" description="Helical" evidence="2">
    <location>
        <begin position="438"/>
        <end position="462"/>
    </location>
</feature>
<keyword evidence="2" id="KW-0472">Membrane</keyword>
<feature type="region of interest" description="Disordered" evidence="1">
    <location>
        <begin position="309"/>
        <end position="328"/>
    </location>
</feature>
<protein>
    <recommendedName>
        <fullName evidence="6">CHASE2 domain-containing protein</fullName>
    </recommendedName>
</protein>
<keyword evidence="2" id="KW-1133">Transmembrane helix</keyword>
<dbReference type="RefSeq" id="WP_307283458.1">
    <property type="nucleotide sequence ID" value="NZ_JAUSVX010000021.1"/>
</dbReference>
<dbReference type="Proteomes" id="UP001242480">
    <property type="component" value="Unassembled WGS sequence"/>
</dbReference>
<evidence type="ECO:0008006" key="6">
    <source>
        <dbReference type="Google" id="ProtNLM"/>
    </source>
</evidence>